<dbReference type="CDD" id="cd08368">
    <property type="entry name" value="LIM"/>
    <property type="match status" value="2"/>
</dbReference>
<gene>
    <name evidence="7" type="ORF">INT46_006845</name>
</gene>
<dbReference type="EMBL" id="JAEPRC010000075">
    <property type="protein sequence ID" value="KAG2210775.1"/>
    <property type="molecule type" value="Genomic_DNA"/>
</dbReference>
<dbReference type="Pfam" id="PF00412">
    <property type="entry name" value="LIM"/>
    <property type="match status" value="2"/>
</dbReference>
<keyword evidence="1 5" id="KW-0479">Metal-binding</keyword>
<organism evidence="7 8">
    <name type="scientific">Mucor plumbeus</name>
    <dbReference type="NCBI Taxonomy" id="97098"/>
    <lineage>
        <taxon>Eukaryota</taxon>
        <taxon>Fungi</taxon>
        <taxon>Fungi incertae sedis</taxon>
        <taxon>Mucoromycota</taxon>
        <taxon>Mucoromycotina</taxon>
        <taxon>Mucoromycetes</taxon>
        <taxon>Mucorales</taxon>
        <taxon>Mucorineae</taxon>
        <taxon>Mucoraceae</taxon>
        <taxon>Mucor</taxon>
    </lineage>
</organism>
<evidence type="ECO:0000256" key="5">
    <source>
        <dbReference type="PROSITE-ProRule" id="PRU00125"/>
    </source>
</evidence>
<dbReference type="PANTHER" id="PTHR24205:SF16">
    <property type="entry name" value="GH01042P-RELATED"/>
    <property type="match status" value="1"/>
</dbReference>
<dbReference type="Proteomes" id="UP000650833">
    <property type="component" value="Unassembled WGS sequence"/>
</dbReference>
<keyword evidence="8" id="KW-1185">Reference proteome</keyword>
<dbReference type="PROSITE" id="PS00478">
    <property type="entry name" value="LIM_DOMAIN_1"/>
    <property type="match status" value="1"/>
</dbReference>
<feature type="domain" description="LIM zinc-binding" evidence="6">
    <location>
        <begin position="176"/>
        <end position="235"/>
    </location>
</feature>
<evidence type="ECO:0000256" key="3">
    <source>
        <dbReference type="ARBA" id="ARBA00022833"/>
    </source>
</evidence>
<dbReference type="SMART" id="SM00132">
    <property type="entry name" value="LIM"/>
    <property type="match status" value="3"/>
</dbReference>
<sequence length="396" mass="43773">MPFCKCGELCLDDKCDKCGFDFNEAKEKKNGKVDRWQSSRYLGSVMGLDHLSSPVDENRSACSPLPQHTASPIMKQVAKPYNSLLDSRRIAPSKSTTSPSLSKRYSTTNLSLNNCGECNKKLSGKTVRLPDSQVKYHWNCLQCKGCRLPFKDTSFFIDVLKNVYHPDCAPSNAVAQNCSRCSQAITENYVSLNTTVLHPRCFRCTGCQKILHPSSIYIDLNGSHCQTCSNEKTNDKEILSKHMKIVPQLQKIAASNNTGITINTSNSIISSPVEQDEQGQKAITPVEKVVETIKPSSLMSSRGRRPLPRFGIIRDCAGCNQRIYSVHEEIPGPKASKWHKKCLVCTGCNKTLDSGATVHEQGETNTLSPWCTTCLLSRRKSMVHSNSASAVFSAIV</sequence>
<evidence type="ECO:0000256" key="4">
    <source>
        <dbReference type="ARBA" id="ARBA00023038"/>
    </source>
</evidence>
<evidence type="ECO:0000256" key="2">
    <source>
        <dbReference type="ARBA" id="ARBA00022737"/>
    </source>
</evidence>
<evidence type="ECO:0000259" key="6">
    <source>
        <dbReference type="PROSITE" id="PS50023"/>
    </source>
</evidence>
<reference evidence="7" key="1">
    <citation type="submission" date="2020-12" db="EMBL/GenBank/DDBJ databases">
        <title>Metabolic potential, ecology and presence of endohyphal bacteria is reflected in genomic diversity of Mucoromycotina.</title>
        <authorList>
            <person name="Muszewska A."/>
            <person name="Okrasinska A."/>
            <person name="Steczkiewicz K."/>
            <person name="Drgas O."/>
            <person name="Orlowska M."/>
            <person name="Perlinska-Lenart U."/>
            <person name="Aleksandrzak-Piekarczyk T."/>
            <person name="Szatraj K."/>
            <person name="Zielenkiewicz U."/>
            <person name="Pilsyk S."/>
            <person name="Malc E."/>
            <person name="Mieczkowski P."/>
            <person name="Kruszewska J.S."/>
            <person name="Biernat P."/>
            <person name="Pawlowska J."/>
        </authorList>
    </citation>
    <scope>NUCLEOTIDE SEQUENCE</scope>
    <source>
        <strain evidence="7">CBS 226.32</strain>
    </source>
</reference>
<proteinExistence type="predicted"/>
<evidence type="ECO:0000313" key="7">
    <source>
        <dbReference type="EMBL" id="KAG2210775.1"/>
    </source>
</evidence>
<dbReference type="AlphaFoldDB" id="A0A8H7RHV6"/>
<comment type="caution">
    <text evidence="7">The sequence shown here is derived from an EMBL/GenBank/DDBJ whole genome shotgun (WGS) entry which is preliminary data.</text>
</comment>
<evidence type="ECO:0000313" key="8">
    <source>
        <dbReference type="Proteomes" id="UP000650833"/>
    </source>
</evidence>
<dbReference type="PANTHER" id="PTHR24205">
    <property type="entry name" value="FOUR AND A HALF LIM DOMAINS PROTEIN"/>
    <property type="match status" value="1"/>
</dbReference>
<keyword evidence="3 5" id="KW-0862">Zinc</keyword>
<dbReference type="PROSITE" id="PS50023">
    <property type="entry name" value="LIM_DOMAIN_2"/>
    <property type="match status" value="2"/>
</dbReference>
<evidence type="ECO:0000256" key="1">
    <source>
        <dbReference type="ARBA" id="ARBA00022723"/>
    </source>
</evidence>
<keyword evidence="4 5" id="KW-0440">LIM domain</keyword>
<name>A0A8H7RHV6_9FUNG</name>
<dbReference type="InterPro" id="IPR001781">
    <property type="entry name" value="Znf_LIM"/>
</dbReference>
<dbReference type="GO" id="GO:0003712">
    <property type="term" value="F:transcription coregulator activity"/>
    <property type="evidence" value="ECO:0007669"/>
    <property type="project" value="TreeGrafter"/>
</dbReference>
<protein>
    <recommendedName>
        <fullName evidence="6">LIM zinc-binding domain-containing protein</fullName>
    </recommendedName>
</protein>
<feature type="domain" description="LIM zinc-binding" evidence="6">
    <location>
        <begin position="314"/>
        <end position="381"/>
    </location>
</feature>
<accession>A0A8H7RHV6</accession>
<dbReference type="Gene3D" id="2.10.110.10">
    <property type="entry name" value="Cysteine Rich Protein"/>
    <property type="match status" value="3"/>
</dbReference>
<dbReference type="OrthoDB" id="1112565at2759"/>
<dbReference type="GO" id="GO:0046872">
    <property type="term" value="F:metal ion binding"/>
    <property type="evidence" value="ECO:0007669"/>
    <property type="project" value="UniProtKB-KW"/>
</dbReference>
<keyword evidence="2" id="KW-0677">Repeat</keyword>
<dbReference type="GO" id="GO:0005634">
    <property type="term" value="C:nucleus"/>
    <property type="evidence" value="ECO:0007669"/>
    <property type="project" value="TreeGrafter"/>
</dbReference>